<proteinExistence type="predicted"/>
<reference evidence="2 3" key="1">
    <citation type="submission" date="2018-04" db="EMBL/GenBank/DDBJ databases">
        <title>Pseudomonas sp. nov., isolated from mangrove soil.</title>
        <authorList>
            <person name="Chen C."/>
        </authorList>
    </citation>
    <scope>NUCLEOTIDE SEQUENCE [LARGE SCALE GENOMIC DNA]</scope>
    <source>
        <strain evidence="2 3">TC-11</strain>
    </source>
</reference>
<feature type="transmembrane region" description="Helical" evidence="1">
    <location>
        <begin position="6"/>
        <end position="23"/>
    </location>
</feature>
<sequence length="111" mass="12562">MLAGALVGFIFGLILFVVGLLLADYNKWHFLLLWSSVSLLFWCFGLLLVNSLYRTLPTRSGRGLSRIQYYWELVMGWYGAIFLTGWFLILTLITMVAPFVIFLAPLSACCG</sequence>
<gene>
    <name evidence="2" type="ORF">DBO85_09690</name>
</gene>
<protein>
    <submittedName>
        <fullName evidence="2">Uncharacterized protein</fullName>
    </submittedName>
</protein>
<keyword evidence="1" id="KW-1133">Transmembrane helix</keyword>
<dbReference type="EMBL" id="QASN01000017">
    <property type="protein sequence ID" value="PTU74358.1"/>
    <property type="molecule type" value="Genomic_DNA"/>
</dbReference>
<name>A0A2T5P9E3_9PSED</name>
<comment type="caution">
    <text evidence="2">The sequence shown here is derived from an EMBL/GenBank/DDBJ whole genome shotgun (WGS) entry which is preliminary data.</text>
</comment>
<keyword evidence="3" id="KW-1185">Reference proteome</keyword>
<evidence type="ECO:0000313" key="3">
    <source>
        <dbReference type="Proteomes" id="UP000244064"/>
    </source>
</evidence>
<dbReference type="Proteomes" id="UP000244064">
    <property type="component" value="Unassembled WGS sequence"/>
</dbReference>
<feature type="transmembrane region" description="Helical" evidence="1">
    <location>
        <begin position="30"/>
        <end position="53"/>
    </location>
</feature>
<keyword evidence="1" id="KW-0472">Membrane</keyword>
<evidence type="ECO:0000313" key="2">
    <source>
        <dbReference type="EMBL" id="PTU74358.1"/>
    </source>
</evidence>
<keyword evidence="1" id="KW-0812">Transmembrane</keyword>
<feature type="transmembrane region" description="Helical" evidence="1">
    <location>
        <begin position="73"/>
        <end position="106"/>
    </location>
</feature>
<accession>A0A2T5P9E3</accession>
<dbReference type="AlphaFoldDB" id="A0A2T5P9E3"/>
<organism evidence="2 3">
    <name type="scientific">Pseudomonas mangrovi</name>
    <dbReference type="NCBI Taxonomy" id="2161748"/>
    <lineage>
        <taxon>Bacteria</taxon>
        <taxon>Pseudomonadati</taxon>
        <taxon>Pseudomonadota</taxon>
        <taxon>Gammaproteobacteria</taxon>
        <taxon>Pseudomonadales</taxon>
        <taxon>Pseudomonadaceae</taxon>
        <taxon>Pseudomonas</taxon>
    </lineage>
</organism>
<evidence type="ECO:0000256" key="1">
    <source>
        <dbReference type="SAM" id="Phobius"/>
    </source>
</evidence>